<dbReference type="EMBL" id="WVIE01000015">
    <property type="protein sequence ID" value="NDJ18332.1"/>
    <property type="molecule type" value="Genomic_DNA"/>
</dbReference>
<sequence length="90" mass="10421">MNELYHGWQIEVATESDGFSFQCWLPGNRLAVSDRKIYASIELARLAAQTRADTESAKWSLRRWYATCIEKRLHVDEVLSLEYLIVETLG</sequence>
<accession>A0A8J8CNE1</accession>
<evidence type="ECO:0000313" key="2">
    <source>
        <dbReference type="Proteomes" id="UP000646053"/>
    </source>
</evidence>
<keyword evidence="2" id="KW-1185">Reference proteome</keyword>
<reference evidence="1" key="1">
    <citation type="submission" date="2019-12" db="EMBL/GenBank/DDBJ databases">
        <title>High-Quality draft genome sequences of three cyanobacteria isolated from the limestone walls of the Old Cathedral of Coimbra.</title>
        <authorList>
            <person name="Tiago I."/>
            <person name="Soares F."/>
            <person name="Portugal A."/>
        </authorList>
    </citation>
    <scope>NUCLEOTIDE SEQUENCE</scope>
    <source>
        <strain evidence="1">A</strain>
    </source>
</reference>
<protein>
    <submittedName>
        <fullName evidence="1">Uncharacterized protein</fullName>
    </submittedName>
</protein>
<comment type="caution">
    <text evidence="1">The sequence shown here is derived from an EMBL/GenBank/DDBJ whole genome shotgun (WGS) entry which is preliminary data.</text>
</comment>
<proteinExistence type="predicted"/>
<dbReference type="AlphaFoldDB" id="A0A8J8CNE1"/>
<organism evidence="1 2">
    <name type="scientific">Myxacorys almedinensis A</name>
    <dbReference type="NCBI Taxonomy" id="2690445"/>
    <lineage>
        <taxon>Bacteria</taxon>
        <taxon>Bacillati</taxon>
        <taxon>Cyanobacteriota</taxon>
        <taxon>Cyanophyceae</taxon>
        <taxon>Leptolyngbyales</taxon>
        <taxon>Leptolyngbyaceae</taxon>
        <taxon>Myxacorys</taxon>
        <taxon>Myxacorys almedinensis</taxon>
    </lineage>
</organism>
<dbReference type="Proteomes" id="UP000646053">
    <property type="component" value="Unassembled WGS sequence"/>
</dbReference>
<dbReference type="RefSeq" id="WP_162423861.1">
    <property type="nucleotide sequence ID" value="NZ_WVIE01000015.1"/>
</dbReference>
<name>A0A8J8CNE1_9CYAN</name>
<gene>
    <name evidence="1" type="ORF">GS601_13700</name>
</gene>
<evidence type="ECO:0000313" key="1">
    <source>
        <dbReference type="EMBL" id="NDJ18332.1"/>
    </source>
</evidence>